<dbReference type="InterPro" id="IPR051172">
    <property type="entry name" value="Chlamydia_OmcB"/>
</dbReference>
<feature type="region of interest" description="Disordered" evidence="1">
    <location>
        <begin position="457"/>
        <end position="496"/>
    </location>
</feature>
<dbReference type="InterPro" id="IPR008966">
    <property type="entry name" value="Adhesion_dom_sf"/>
</dbReference>
<comment type="caution">
    <text evidence="3">The sequence shown here is derived from an EMBL/GenBank/DDBJ whole genome shotgun (WGS) entry which is preliminary data.</text>
</comment>
<evidence type="ECO:0000313" key="4">
    <source>
        <dbReference type="Proteomes" id="UP000606721"/>
    </source>
</evidence>
<dbReference type="InterPro" id="IPR001434">
    <property type="entry name" value="OmcB-like_DUF11"/>
</dbReference>
<keyword evidence="4" id="KW-1185">Reference proteome</keyword>
<sequence length="933" mass="98597">MLNKIKRPPGNYTKKLITSLAFMICVWGQSLQPASAEGSRDLVENLGYRPYTEWLPSSSLADIPRATLLKVYVQAGETINLGSSVHTSFDGKDIVYRTPSGTPGFCDVLSNGYGFINTYLKESNGPFPAAGGYTPCEIVATETGVYEVEFHGPSGTSTANPTPVEVDDPFPTDGTQQATVAAWDITVTSGGVEQLGRVFTNYLSLSMGGNSTVSIPVGLNSILYVQTKDGYRFVVRLDRLDPGNFIFFGNNRGFIDKKDNSNLYHSITAPDENLNFIGNVGLHLPTLADTATDVTHRVFFNKPDSVTLGGLGIPLTAILPDAPPDFKFTGIAGNTTKFNAGGNFTFTTSQFGKYQIIIDTNQDNNYGNSNDRILTGGILFGKNTVNWDGKDKAGTALSVGTYNAKVYVNAGEYHFPLLDVESNAGGIRIIIENAPGAFTGIDFDDAPIDNSTIYYDDSNYTTKDGTPVNLDPRGTQRDPSPRDATEGVNTNNDGRHEWLRSYGDKKGIDTWKYFLDPNGTATPVVIVATTPDVAGTKQVAFKADNDSSGSVTKNDTVEYTVTYANTGDADANNFMIKDTLPADLTYVPGSLAIVSQTSGNTLAINSNYGVTTGGIIDVNLTNTGTLRANDTVTIKFSATVNTAAVKISNQATANFNPASNPTVTVTTLTDAVPTTTTNGATGNPTRSGDIVLQTADDGTDTGNNPGSTSDDDPTLFTSVNNPPKLLLVKRITALNGDSTKFNVFDPLNATNQVSSNWPNPNTTYLRGKINGGQVEPGDILEYTIYFLSVGGVPAANTKICDLVQDGLEFVPTGFNSDTTIPSDSGITTTTADFGIVLGWNSTNPSGLPSPATPLTGSYLLRLTGAGTDTDAGEFFAAGVTPPPTSATCAATNTNGAIVVKVGGSTPAAGIPQSTGVGTPVGSYGFFRFRAKVK</sequence>
<dbReference type="PANTHER" id="PTHR34819">
    <property type="entry name" value="LARGE CYSTEINE-RICH PERIPLASMIC PROTEIN OMCB"/>
    <property type="match status" value="1"/>
</dbReference>
<name>A0ABR8C626_APHFL</name>
<accession>A0ABR8C626</accession>
<dbReference type="NCBIfam" id="TIGR01451">
    <property type="entry name" value="B_ant_repeat"/>
    <property type="match status" value="2"/>
</dbReference>
<dbReference type="Proteomes" id="UP000606721">
    <property type="component" value="Unassembled WGS sequence"/>
</dbReference>
<dbReference type="PANTHER" id="PTHR34819:SF3">
    <property type="entry name" value="CELL SURFACE PROTEIN"/>
    <property type="match status" value="1"/>
</dbReference>
<feature type="domain" description="DUF11" evidence="2">
    <location>
        <begin position="548"/>
        <end position="654"/>
    </location>
</feature>
<feature type="compositionally biased region" description="Basic and acidic residues" evidence="1">
    <location>
        <begin position="474"/>
        <end position="485"/>
    </location>
</feature>
<dbReference type="SUPFAM" id="SSF49401">
    <property type="entry name" value="Bacterial adhesins"/>
    <property type="match status" value="1"/>
</dbReference>
<evidence type="ECO:0000259" key="2">
    <source>
        <dbReference type="Pfam" id="PF01345"/>
    </source>
</evidence>
<dbReference type="Gene3D" id="2.60.40.740">
    <property type="match status" value="1"/>
</dbReference>
<proteinExistence type="predicted"/>
<reference evidence="3 4" key="1">
    <citation type="journal article" date="2020" name="ISME J.">
        <title>Comparative genomics reveals insights into cyanobacterial evolution and habitat adaptation.</title>
        <authorList>
            <person name="Chen M.Y."/>
            <person name="Teng W.K."/>
            <person name="Zhao L."/>
            <person name="Hu C.X."/>
            <person name="Zhou Y.K."/>
            <person name="Han B.P."/>
            <person name="Song L.R."/>
            <person name="Shu W.S."/>
        </authorList>
    </citation>
    <scope>NUCLEOTIDE SEQUENCE [LARGE SCALE GENOMIC DNA]</scope>
    <source>
        <strain evidence="3 4">FACHB-1040</strain>
    </source>
</reference>
<dbReference type="InterPro" id="IPR047589">
    <property type="entry name" value="DUF11_rpt"/>
</dbReference>
<organism evidence="3 4">
    <name type="scientific">Aphanizomenon flos-aquae FACHB-1040</name>
    <dbReference type="NCBI Taxonomy" id="2692887"/>
    <lineage>
        <taxon>Bacteria</taxon>
        <taxon>Bacillati</taxon>
        <taxon>Cyanobacteriota</taxon>
        <taxon>Cyanophyceae</taxon>
        <taxon>Nostocales</taxon>
        <taxon>Aphanizomenonaceae</taxon>
        <taxon>Aphanizomenon</taxon>
    </lineage>
</organism>
<dbReference type="EMBL" id="JACJQT010000101">
    <property type="protein sequence ID" value="MBD2281254.1"/>
    <property type="molecule type" value="Genomic_DNA"/>
</dbReference>
<feature type="region of interest" description="Disordered" evidence="1">
    <location>
        <begin position="694"/>
        <end position="718"/>
    </location>
</feature>
<evidence type="ECO:0000256" key="1">
    <source>
        <dbReference type="SAM" id="MobiDB-lite"/>
    </source>
</evidence>
<protein>
    <submittedName>
        <fullName evidence="3">Isopeptide-forming domain-containing fimbrial protein</fullName>
    </submittedName>
</protein>
<gene>
    <name evidence="3" type="ORF">H6F99_24170</name>
</gene>
<dbReference type="Pfam" id="PF01345">
    <property type="entry name" value="DUF11"/>
    <property type="match status" value="1"/>
</dbReference>
<evidence type="ECO:0000313" key="3">
    <source>
        <dbReference type="EMBL" id="MBD2281254.1"/>
    </source>
</evidence>